<evidence type="ECO:0000256" key="1">
    <source>
        <dbReference type="SAM" id="MobiDB-lite"/>
    </source>
</evidence>
<evidence type="ECO:0000313" key="2">
    <source>
        <dbReference type="EMBL" id="RXI09729.1"/>
    </source>
</evidence>
<reference evidence="2 3" key="1">
    <citation type="submission" date="2018-10" db="EMBL/GenBank/DDBJ databases">
        <title>A high-quality apple genome assembly.</title>
        <authorList>
            <person name="Hu J."/>
        </authorList>
    </citation>
    <scope>NUCLEOTIDE SEQUENCE [LARGE SCALE GENOMIC DNA]</scope>
    <source>
        <strain evidence="3">cv. HFTH1</strain>
        <tissue evidence="2">Young leaf</tissue>
    </source>
</reference>
<dbReference type="PANTHER" id="PTHR33047">
    <property type="entry name" value="PROTEIN TAR1"/>
    <property type="match status" value="1"/>
</dbReference>
<organism evidence="2 3">
    <name type="scientific">Malus domestica</name>
    <name type="common">Apple</name>
    <name type="synonym">Pyrus malus</name>
    <dbReference type="NCBI Taxonomy" id="3750"/>
    <lineage>
        <taxon>Eukaryota</taxon>
        <taxon>Viridiplantae</taxon>
        <taxon>Streptophyta</taxon>
        <taxon>Embryophyta</taxon>
        <taxon>Tracheophyta</taxon>
        <taxon>Spermatophyta</taxon>
        <taxon>Magnoliopsida</taxon>
        <taxon>eudicotyledons</taxon>
        <taxon>Gunneridae</taxon>
        <taxon>Pentapetalae</taxon>
        <taxon>rosids</taxon>
        <taxon>fabids</taxon>
        <taxon>Rosales</taxon>
        <taxon>Rosaceae</taxon>
        <taxon>Amygdaloideae</taxon>
        <taxon>Maleae</taxon>
        <taxon>Malus</taxon>
    </lineage>
</organism>
<comment type="caution">
    <text evidence="2">The sequence shown here is derived from an EMBL/GenBank/DDBJ whole genome shotgun (WGS) entry which is preliminary data.</text>
</comment>
<evidence type="ECO:0000313" key="3">
    <source>
        <dbReference type="Proteomes" id="UP000290289"/>
    </source>
</evidence>
<gene>
    <name evidence="2" type="ORF">DVH24_025614</name>
</gene>
<feature type="region of interest" description="Disordered" evidence="1">
    <location>
        <begin position="189"/>
        <end position="253"/>
    </location>
</feature>
<keyword evidence="3" id="KW-1185">Reference proteome</keyword>
<name>A0A498KNM7_MALDO</name>
<dbReference type="STRING" id="3750.A0A498KNM7"/>
<accession>A0A498KNM7</accession>
<sequence length="335" mass="36005">MIGRADIEGSKSNVAMNAWLPQASYPCGNFSDTSSFKFRRSKGSIGHAFTVRIRTGNQNQTSFYPFVPHEISVLVELILGHLRYLLTDVPPQPNSPLTMSSARIGPRAGLGSKKRGDAPPPIHGISKITLKVVVFQFRREAPTYTTPLKSFHKVGLESSSTGSSFPADSAKPVPLAVVSLDSRQGHRIPLVRTSSELNVRCPGKAPEGTVPGPSPGRHAAARSRRGSSSSSSPTADGFRAGTPVPVPQSQSFSRSYGSILPTSLAYIVPSTRGCSPWRPDAVMSTTGRERYSVLRIFKGRRGRTGHRATCGALPAAGPYLRLSRFQGGQAVKQKR</sequence>
<dbReference type="Proteomes" id="UP000290289">
    <property type="component" value="Unassembled WGS sequence"/>
</dbReference>
<dbReference type="EMBL" id="RDQH01000205">
    <property type="protein sequence ID" value="RXI09729.1"/>
    <property type="molecule type" value="Genomic_DNA"/>
</dbReference>
<dbReference type="PANTHER" id="PTHR33047:SF8">
    <property type="entry name" value="REGULATOR OF RDNA TRANSCRIPTION PROTEIN 15"/>
    <property type="match status" value="1"/>
</dbReference>
<dbReference type="AlphaFoldDB" id="A0A498KNM7"/>
<dbReference type="InterPro" id="IPR052997">
    <property type="entry name" value="RRT15-like"/>
</dbReference>
<proteinExistence type="predicted"/>
<evidence type="ECO:0008006" key="4">
    <source>
        <dbReference type="Google" id="ProtNLM"/>
    </source>
</evidence>
<protein>
    <recommendedName>
        <fullName evidence="4">Senescence-associated protein</fullName>
    </recommendedName>
</protein>